<dbReference type="AlphaFoldDB" id="A0A9P6WJP3"/>
<evidence type="ECO:0000256" key="7">
    <source>
        <dbReference type="SAM" id="MobiDB-lite"/>
    </source>
</evidence>
<reference evidence="11" key="1">
    <citation type="submission" date="2020-11" db="EMBL/GenBank/DDBJ databases">
        <title>Kefir isolates.</title>
        <authorList>
            <person name="Marcisauskas S."/>
            <person name="Kim Y."/>
            <person name="Blasche S."/>
        </authorList>
    </citation>
    <scope>NUCLEOTIDE SEQUENCE</scope>
    <source>
        <strain evidence="11">Olga-1</strain>
    </source>
</reference>
<dbReference type="InterPro" id="IPR040241">
    <property type="entry name" value="TRP_Flc/Pkd2-like"/>
</dbReference>
<evidence type="ECO:0000313" key="12">
    <source>
        <dbReference type="Proteomes" id="UP000697127"/>
    </source>
</evidence>
<evidence type="ECO:0000259" key="10">
    <source>
        <dbReference type="SMART" id="SM01320"/>
    </source>
</evidence>
<evidence type="ECO:0000256" key="6">
    <source>
        <dbReference type="ARBA" id="ARBA00023136"/>
    </source>
</evidence>
<dbReference type="GO" id="GO:0055085">
    <property type="term" value="P:transmembrane transport"/>
    <property type="evidence" value="ECO:0007669"/>
    <property type="project" value="TreeGrafter"/>
</dbReference>
<feature type="transmembrane region" description="Helical" evidence="8">
    <location>
        <begin position="504"/>
        <end position="522"/>
    </location>
</feature>
<feature type="signal peptide" evidence="9">
    <location>
        <begin position="1"/>
        <end position="22"/>
    </location>
</feature>
<feature type="compositionally biased region" description="Basic and acidic residues" evidence="7">
    <location>
        <begin position="694"/>
        <end position="704"/>
    </location>
</feature>
<gene>
    <name evidence="11" type="ORF">C6P40_001048</name>
</gene>
<keyword evidence="3 8" id="KW-0812">Transmembrane</keyword>
<dbReference type="InterPro" id="IPR032800">
    <property type="entry name" value="TRP_N"/>
</dbReference>
<keyword evidence="5 8" id="KW-1133">Transmembrane helix</keyword>
<dbReference type="Pfam" id="PF06011">
    <property type="entry name" value="TRP"/>
    <property type="match status" value="1"/>
</dbReference>
<dbReference type="GO" id="GO:0016020">
    <property type="term" value="C:membrane"/>
    <property type="evidence" value="ECO:0007669"/>
    <property type="project" value="UniProtKB-SubCell"/>
</dbReference>
<keyword evidence="4 9" id="KW-0732">Signal</keyword>
<feature type="region of interest" description="Disordered" evidence="7">
    <location>
        <begin position="882"/>
        <end position="906"/>
    </location>
</feature>
<evidence type="ECO:0000256" key="3">
    <source>
        <dbReference type="ARBA" id="ARBA00022692"/>
    </source>
</evidence>
<feature type="compositionally biased region" description="Basic and acidic residues" evidence="7">
    <location>
        <begin position="781"/>
        <end position="790"/>
    </location>
</feature>
<proteinExistence type="inferred from homology"/>
<feature type="transmembrane region" description="Helical" evidence="8">
    <location>
        <begin position="169"/>
        <end position="188"/>
    </location>
</feature>
<dbReference type="InterPro" id="IPR010308">
    <property type="entry name" value="TRP_C"/>
</dbReference>
<feature type="transmembrane region" description="Helical" evidence="8">
    <location>
        <begin position="440"/>
        <end position="464"/>
    </location>
</feature>
<feature type="transmembrane region" description="Helical" evidence="8">
    <location>
        <begin position="200"/>
        <end position="219"/>
    </location>
</feature>
<feature type="region of interest" description="Disordered" evidence="7">
    <location>
        <begin position="772"/>
        <end position="792"/>
    </location>
</feature>
<name>A0A9P6WJP3_9ASCO</name>
<evidence type="ECO:0000256" key="9">
    <source>
        <dbReference type="SAM" id="SignalP"/>
    </source>
</evidence>
<feature type="region of interest" description="Disordered" evidence="7">
    <location>
        <begin position="627"/>
        <end position="649"/>
    </location>
</feature>
<dbReference type="SMART" id="SM01320">
    <property type="entry name" value="TRP_N"/>
    <property type="match status" value="1"/>
</dbReference>
<evidence type="ECO:0000256" key="5">
    <source>
        <dbReference type="ARBA" id="ARBA00022989"/>
    </source>
</evidence>
<comment type="subcellular location">
    <subcellularLocation>
        <location evidence="1">Membrane</location>
        <topology evidence="1">Multi-pass membrane protein</topology>
    </subcellularLocation>
</comment>
<comment type="similarity">
    <text evidence="2">Belongs to the transient receptor potential (TRP) ion channel family.</text>
</comment>
<dbReference type="Pfam" id="PF14558">
    <property type="entry name" value="TRP_N"/>
    <property type="match status" value="1"/>
</dbReference>
<organism evidence="11 12">
    <name type="scientific">Pichia californica</name>
    <dbReference type="NCBI Taxonomy" id="460514"/>
    <lineage>
        <taxon>Eukaryota</taxon>
        <taxon>Fungi</taxon>
        <taxon>Dikarya</taxon>
        <taxon>Ascomycota</taxon>
        <taxon>Saccharomycotina</taxon>
        <taxon>Pichiomycetes</taxon>
        <taxon>Pichiales</taxon>
        <taxon>Pichiaceae</taxon>
        <taxon>Pichia</taxon>
    </lineage>
</organism>
<feature type="chain" id="PRO_5040373284" description="ML-like domain-containing protein" evidence="9">
    <location>
        <begin position="23"/>
        <end position="906"/>
    </location>
</feature>
<feature type="region of interest" description="Disordered" evidence="7">
    <location>
        <begin position="675"/>
        <end position="704"/>
    </location>
</feature>
<evidence type="ECO:0000313" key="11">
    <source>
        <dbReference type="EMBL" id="KAG0688386.1"/>
    </source>
</evidence>
<dbReference type="GO" id="GO:0009272">
    <property type="term" value="P:fungal-type cell wall biogenesis"/>
    <property type="evidence" value="ECO:0007669"/>
    <property type="project" value="TreeGrafter"/>
</dbReference>
<evidence type="ECO:0000256" key="4">
    <source>
        <dbReference type="ARBA" id="ARBA00022729"/>
    </source>
</evidence>
<dbReference type="EMBL" id="PUHW01000156">
    <property type="protein sequence ID" value="KAG0688386.1"/>
    <property type="molecule type" value="Genomic_DNA"/>
</dbReference>
<dbReference type="Proteomes" id="UP000697127">
    <property type="component" value="Unassembled WGS sequence"/>
</dbReference>
<feature type="transmembrane region" description="Helical" evidence="8">
    <location>
        <begin position="593"/>
        <end position="619"/>
    </location>
</feature>
<feature type="domain" description="ML-like" evidence="10">
    <location>
        <begin position="24"/>
        <end position="163"/>
    </location>
</feature>
<sequence>MFTSSLTTIFTFILLIASRVSAGKFLYSNSLVNCMKNNTDIIPNYFSVIFDAEDRSITYDISLTANIQGKLKAYATVYAFGFDIIHETVDLCNLNLKQFCPITPSEMEVESIEYISSSYVDKIPGIAYTFPDLDAVARLIITNDDNELLGCLQASFNNGKTVSHEGAKWALACVAGLGLLISGLLSIFGNSASASRMSAAALSLFTYFQSVVIIAMISVDEVPPIANSWAENLAWSMGLIRIHFMQQIFRWYVQATGGTPTQYLTTKVYSVLTQRSFNKILNNYYINSIYSFFFPAAAATSKAIIDSGSSPDLVKRISSDTDTSIFIPLNHVQSNDYLKVLRGIKRIGYNSNIEPTSIVCTGFTFFTLCLYVLIGVFFIYRYLTTALTKGQRKNWISKNIEQRTSWRPVFKGMLARYIFIGFPQLLILSLYEFTAVDSGAVVTIAVFFLILSVGTMALCCVQVIRYGRKSIIEHGNPAAILYGNPEVLGRYGFLYTMLNAKRHWFCCVSLAYLFVKALFVALSQSSGRTQAMALWILDMFYLGLMCHFLPYLDTFTNVLFIFIQVITTINSFFFTFFSGIYGQPLRVASVMGLVFFIMNAAVSVLLLIMIFVLAIFTIFSKNPDARFSPAKDDRTSFQRKHNSLDGDNMESNELFELGRVAKEHDDNWANNMYDLQDMDNRSSSNDEQLDTPEPGERDKKYSDAKILSDDTVDSSDYSNHKRGLSNIVGKFKGKSFLGLPKGKSQIALSAPDHIFGSKSNLADEHMQSNDSLDVASTGRDIPIDTTHDLDDYNDEYEDPKINKDPFQSNNSLKSNPFNTVLDTPYEHERNNSHLSDFTTNTGAGLSVYGERINPNDFTSHNDKFGIHSGLQSNRNSTIAESQVSGNTQYYDDIDSENSDAAHRRFK</sequence>
<protein>
    <recommendedName>
        <fullName evidence="10">ML-like domain-containing protein</fullName>
    </recommendedName>
</protein>
<feature type="transmembrane region" description="Helical" evidence="8">
    <location>
        <begin position="363"/>
        <end position="383"/>
    </location>
</feature>
<dbReference type="PANTHER" id="PTHR31145:SF4">
    <property type="entry name" value="FLAVIN CARRIER PROTEIN 1-RELATED"/>
    <property type="match status" value="1"/>
</dbReference>
<keyword evidence="12" id="KW-1185">Reference proteome</keyword>
<feature type="transmembrane region" description="Helical" evidence="8">
    <location>
        <begin position="414"/>
        <end position="434"/>
    </location>
</feature>
<evidence type="ECO:0000256" key="8">
    <source>
        <dbReference type="SAM" id="Phobius"/>
    </source>
</evidence>
<evidence type="ECO:0000256" key="1">
    <source>
        <dbReference type="ARBA" id="ARBA00004141"/>
    </source>
</evidence>
<comment type="caution">
    <text evidence="11">The sequence shown here is derived from an EMBL/GenBank/DDBJ whole genome shotgun (WGS) entry which is preliminary data.</text>
</comment>
<dbReference type="PANTHER" id="PTHR31145">
    <property type="entry name" value="INTEGRAL MEMBRANE PROTEIN (AFU_ORTHOLOGUE AFUA_7G01610)"/>
    <property type="match status" value="1"/>
</dbReference>
<evidence type="ECO:0000256" key="2">
    <source>
        <dbReference type="ARBA" id="ARBA00010642"/>
    </source>
</evidence>
<feature type="transmembrane region" description="Helical" evidence="8">
    <location>
        <begin position="559"/>
        <end position="581"/>
    </location>
</feature>
<keyword evidence="6 8" id="KW-0472">Membrane</keyword>
<feature type="transmembrane region" description="Helical" evidence="8">
    <location>
        <begin position="534"/>
        <end position="552"/>
    </location>
</feature>
<accession>A0A9P6WJP3</accession>